<dbReference type="NCBIfam" id="TIGR00494">
    <property type="entry name" value="crcB"/>
    <property type="match status" value="1"/>
</dbReference>
<evidence type="ECO:0000256" key="9">
    <source>
        <dbReference type="ARBA" id="ARBA00023303"/>
    </source>
</evidence>
<dbReference type="EMBL" id="SACS01000003">
    <property type="protein sequence ID" value="RVU40822.1"/>
    <property type="molecule type" value="Genomic_DNA"/>
</dbReference>
<feature type="binding site" evidence="12">
    <location>
        <position position="85"/>
    </location>
    <ligand>
        <name>Na(+)</name>
        <dbReference type="ChEBI" id="CHEBI:29101"/>
        <note>structural</note>
    </ligand>
</feature>
<comment type="function">
    <text evidence="12">Fluoride-specific ion channel. Important for reducing fluoride concentration in the cell, thus reducing its toxicity.</text>
</comment>
<keyword evidence="2 12" id="KW-1003">Cell membrane</keyword>
<name>A0A437R277_9GAMM</name>
<comment type="activity regulation">
    <text evidence="12">Na(+) is not transported, but it plays an essential structural role and its presence is essential for fluoride channel function.</text>
</comment>
<dbReference type="PANTHER" id="PTHR28259:SF1">
    <property type="entry name" value="FLUORIDE EXPORT PROTEIN 1-RELATED"/>
    <property type="match status" value="1"/>
</dbReference>
<feature type="binding site" evidence="12">
    <location>
        <position position="82"/>
    </location>
    <ligand>
        <name>Na(+)</name>
        <dbReference type="ChEBI" id="CHEBI:29101"/>
        <note>structural</note>
    </ligand>
</feature>
<keyword evidence="7 12" id="KW-0406">Ion transport</keyword>
<comment type="similarity">
    <text evidence="10 12">Belongs to the fluoride channel Fluc/FEX (TC 1.A.43) family.</text>
</comment>
<evidence type="ECO:0000256" key="7">
    <source>
        <dbReference type="ARBA" id="ARBA00023065"/>
    </source>
</evidence>
<dbReference type="HAMAP" id="MF_00454">
    <property type="entry name" value="FluC"/>
    <property type="match status" value="1"/>
</dbReference>
<dbReference type="OrthoDB" id="9806299at2"/>
<evidence type="ECO:0000256" key="2">
    <source>
        <dbReference type="ARBA" id="ARBA00022475"/>
    </source>
</evidence>
<accession>A0A437R277</accession>
<evidence type="ECO:0000256" key="8">
    <source>
        <dbReference type="ARBA" id="ARBA00023136"/>
    </source>
</evidence>
<feature type="transmembrane region" description="Helical" evidence="12">
    <location>
        <begin position="39"/>
        <end position="62"/>
    </location>
</feature>
<dbReference type="PROSITE" id="PS51257">
    <property type="entry name" value="PROKAR_LIPOPROTEIN"/>
    <property type="match status" value="1"/>
</dbReference>
<feature type="transmembrane region" description="Helical" evidence="12">
    <location>
        <begin position="103"/>
        <end position="125"/>
    </location>
</feature>
<dbReference type="GO" id="GO:0062054">
    <property type="term" value="F:fluoride channel activity"/>
    <property type="evidence" value="ECO:0007669"/>
    <property type="project" value="UniProtKB-UniRule"/>
</dbReference>
<comment type="caution">
    <text evidence="13">The sequence shown here is derived from an EMBL/GenBank/DDBJ whole genome shotgun (WGS) entry which is preliminary data.</text>
</comment>
<evidence type="ECO:0000256" key="5">
    <source>
        <dbReference type="ARBA" id="ARBA00022989"/>
    </source>
</evidence>
<keyword evidence="12" id="KW-0813">Transport</keyword>
<reference evidence="13 14" key="1">
    <citation type="submission" date="2019-01" db="EMBL/GenBank/DDBJ databases">
        <authorList>
            <person name="Chen W.-M."/>
        </authorList>
    </citation>
    <scope>NUCLEOTIDE SEQUENCE [LARGE SCALE GENOMIC DNA]</scope>
    <source>
        <strain evidence="13 14">KYPC3</strain>
    </source>
</reference>
<keyword evidence="14" id="KW-1185">Reference proteome</keyword>
<dbReference type="AlphaFoldDB" id="A0A437R277"/>
<feature type="transmembrane region" description="Helical" evidence="12">
    <location>
        <begin position="74"/>
        <end position="97"/>
    </location>
</feature>
<evidence type="ECO:0000256" key="3">
    <source>
        <dbReference type="ARBA" id="ARBA00022519"/>
    </source>
</evidence>
<sequence>MGKAVTSLSQYLAIAVGGAIGACLRFAVGEWMLHLFGRAFPFGTLLVNILGSFVIGLLYGLLITEQLAPNPWRIFIGIGVLGAFTTFSTFSMDTVLLLQQGAWFKAGANVVLNLVLCLTLAWLGLKLGSMKY</sequence>
<evidence type="ECO:0000256" key="10">
    <source>
        <dbReference type="ARBA" id="ARBA00035120"/>
    </source>
</evidence>
<dbReference type="GO" id="GO:0046872">
    <property type="term" value="F:metal ion binding"/>
    <property type="evidence" value="ECO:0007669"/>
    <property type="project" value="UniProtKB-KW"/>
</dbReference>
<keyword evidence="12" id="KW-0479">Metal-binding</keyword>
<feature type="transmembrane region" description="Helical" evidence="12">
    <location>
        <begin position="12"/>
        <end position="33"/>
    </location>
</feature>
<keyword evidence="3" id="KW-0997">Cell inner membrane</keyword>
<protein>
    <recommendedName>
        <fullName evidence="12">Fluoride-specific ion channel FluC</fullName>
    </recommendedName>
</protein>
<dbReference type="InterPro" id="IPR003691">
    <property type="entry name" value="FluC"/>
</dbReference>
<evidence type="ECO:0000313" key="14">
    <source>
        <dbReference type="Proteomes" id="UP000283077"/>
    </source>
</evidence>
<dbReference type="PANTHER" id="PTHR28259">
    <property type="entry name" value="FLUORIDE EXPORT PROTEIN 1-RELATED"/>
    <property type="match status" value="1"/>
</dbReference>
<dbReference type="Pfam" id="PF02537">
    <property type="entry name" value="CRCB"/>
    <property type="match status" value="1"/>
</dbReference>
<evidence type="ECO:0000313" key="13">
    <source>
        <dbReference type="EMBL" id="RVU40822.1"/>
    </source>
</evidence>
<gene>
    <name evidence="12 13" type="primary">crcB</name>
    <name evidence="12" type="synonym">fluC</name>
    <name evidence="13" type="ORF">EOE67_04385</name>
</gene>
<evidence type="ECO:0000256" key="11">
    <source>
        <dbReference type="ARBA" id="ARBA00035585"/>
    </source>
</evidence>
<keyword evidence="5 12" id="KW-1133">Transmembrane helix</keyword>
<keyword evidence="9 12" id="KW-0407">Ion channel</keyword>
<evidence type="ECO:0000256" key="6">
    <source>
        <dbReference type="ARBA" id="ARBA00023053"/>
    </source>
</evidence>
<dbReference type="Proteomes" id="UP000283077">
    <property type="component" value="Unassembled WGS sequence"/>
</dbReference>
<organism evidence="13 14">
    <name type="scientific">Rheinheimera riviphila</name>
    <dbReference type="NCBI Taxonomy" id="1834037"/>
    <lineage>
        <taxon>Bacteria</taxon>
        <taxon>Pseudomonadati</taxon>
        <taxon>Pseudomonadota</taxon>
        <taxon>Gammaproteobacteria</taxon>
        <taxon>Chromatiales</taxon>
        <taxon>Chromatiaceae</taxon>
        <taxon>Rheinheimera</taxon>
    </lineage>
</organism>
<evidence type="ECO:0000256" key="4">
    <source>
        <dbReference type="ARBA" id="ARBA00022692"/>
    </source>
</evidence>
<dbReference type="GO" id="GO:0140114">
    <property type="term" value="P:cellular detoxification of fluoride"/>
    <property type="evidence" value="ECO:0007669"/>
    <property type="project" value="UniProtKB-UniRule"/>
</dbReference>
<keyword evidence="4 12" id="KW-0812">Transmembrane</keyword>
<keyword evidence="6 12" id="KW-0915">Sodium</keyword>
<comment type="subcellular location">
    <subcellularLocation>
        <location evidence="1 12">Cell membrane</location>
        <topology evidence="1 12">Multi-pass membrane protein</topology>
    </subcellularLocation>
</comment>
<evidence type="ECO:0000256" key="1">
    <source>
        <dbReference type="ARBA" id="ARBA00004651"/>
    </source>
</evidence>
<dbReference type="GO" id="GO:0005886">
    <property type="term" value="C:plasma membrane"/>
    <property type="evidence" value="ECO:0007669"/>
    <property type="project" value="UniProtKB-SubCell"/>
</dbReference>
<proteinExistence type="inferred from homology"/>
<keyword evidence="8 12" id="KW-0472">Membrane</keyword>
<dbReference type="NCBIfam" id="NF010796">
    <property type="entry name" value="PRK14200.1"/>
    <property type="match status" value="1"/>
</dbReference>
<evidence type="ECO:0000256" key="12">
    <source>
        <dbReference type="HAMAP-Rule" id="MF_00454"/>
    </source>
</evidence>
<comment type="catalytic activity">
    <reaction evidence="11">
        <text>fluoride(in) = fluoride(out)</text>
        <dbReference type="Rhea" id="RHEA:76159"/>
        <dbReference type="ChEBI" id="CHEBI:17051"/>
    </reaction>
    <physiologicalReaction direction="left-to-right" evidence="11">
        <dbReference type="Rhea" id="RHEA:76160"/>
    </physiologicalReaction>
</comment>